<feature type="signal peptide" evidence="1">
    <location>
        <begin position="1"/>
        <end position="19"/>
    </location>
</feature>
<dbReference type="EMBL" id="JAAMPC010000012">
    <property type="protein sequence ID" value="KAG2276838.1"/>
    <property type="molecule type" value="Genomic_DNA"/>
</dbReference>
<dbReference type="Proteomes" id="UP000886595">
    <property type="component" value="Unassembled WGS sequence"/>
</dbReference>
<feature type="chain" id="PRO_5036495997" evidence="1">
    <location>
        <begin position="20"/>
        <end position="101"/>
    </location>
</feature>
<organism evidence="2 3">
    <name type="scientific">Brassica carinata</name>
    <name type="common">Ethiopian mustard</name>
    <name type="synonym">Abyssinian cabbage</name>
    <dbReference type="NCBI Taxonomy" id="52824"/>
    <lineage>
        <taxon>Eukaryota</taxon>
        <taxon>Viridiplantae</taxon>
        <taxon>Streptophyta</taxon>
        <taxon>Embryophyta</taxon>
        <taxon>Tracheophyta</taxon>
        <taxon>Spermatophyta</taxon>
        <taxon>Magnoliopsida</taxon>
        <taxon>eudicotyledons</taxon>
        <taxon>Gunneridae</taxon>
        <taxon>Pentapetalae</taxon>
        <taxon>rosids</taxon>
        <taxon>malvids</taxon>
        <taxon>Brassicales</taxon>
        <taxon>Brassicaceae</taxon>
        <taxon>Brassiceae</taxon>
        <taxon>Brassica</taxon>
    </lineage>
</organism>
<dbReference type="AlphaFoldDB" id="A0A8X7QWG4"/>
<evidence type="ECO:0000313" key="2">
    <source>
        <dbReference type="EMBL" id="KAG2276838.1"/>
    </source>
</evidence>
<proteinExistence type="predicted"/>
<keyword evidence="1" id="KW-0732">Signal</keyword>
<evidence type="ECO:0000256" key="1">
    <source>
        <dbReference type="SAM" id="SignalP"/>
    </source>
</evidence>
<sequence>MSLYLSFLILFRFIKLSSLLSLSPSHRHTIAPSHRHIVTPSHHYLCSSSPSHNYLTSAQSHRHVVTSSLLQLTVPLLQLAFISVNGEEEDSRRRRKRGEKE</sequence>
<protein>
    <submittedName>
        <fullName evidence="2">Uncharacterized protein</fullName>
    </submittedName>
</protein>
<accession>A0A8X7QWG4</accession>
<comment type="caution">
    <text evidence="2">The sequence shown here is derived from an EMBL/GenBank/DDBJ whole genome shotgun (WGS) entry which is preliminary data.</text>
</comment>
<gene>
    <name evidence="2" type="ORF">Bca52824_059393</name>
</gene>
<reference evidence="2 3" key="1">
    <citation type="submission" date="2020-02" db="EMBL/GenBank/DDBJ databases">
        <authorList>
            <person name="Ma Q."/>
            <person name="Huang Y."/>
            <person name="Song X."/>
            <person name="Pei D."/>
        </authorList>
    </citation>
    <scope>NUCLEOTIDE SEQUENCE [LARGE SCALE GENOMIC DNA]</scope>
    <source>
        <strain evidence="2">Sxm20200214</strain>
        <tissue evidence="2">Leaf</tissue>
    </source>
</reference>
<dbReference type="OrthoDB" id="10523695at2759"/>
<name>A0A8X7QWG4_BRACI</name>
<keyword evidence="3" id="KW-1185">Reference proteome</keyword>
<evidence type="ECO:0000313" key="3">
    <source>
        <dbReference type="Proteomes" id="UP000886595"/>
    </source>
</evidence>